<reference evidence="3 4" key="1">
    <citation type="submission" date="2020-08" db="EMBL/GenBank/DDBJ databases">
        <title>Genomic Encyclopedia of Type Strains, Phase IV (KMG-IV): sequencing the most valuable type-strain genomes for metagenomic binning, comparative biology and taxonomic classification.</title>
        <authorList>
            <person name="Goeker M."/>
        </authorList>
    </citation>
    <scope>NUCLEOTIDE SEQUENCE [LARGE SCALE GENOMIC DNA]</scope>
    <source>
        <strain evidence="3 4">YIM 65646</strain>
    </source>
</reference>
<feature type="signal peptide" evidence="1">
    <location>
        <begin position="1"/>
        <end position="27"/>
    </location>
</feature>
<keyword evidence="4" id="KW-1185">Reference proteome</keyword>
<organism evidence="3 4">
    <name type="scientific">Phytomonospora endophytica</name>
    <dbReference type="NCBI Taxonomy" id="714109"/>
    <lineage>
        <taxon>Bacteria</taxon>
        <taxon>Bacillati</taxon>
        <taxon>Actinomycetota</taxon>
        <taxon>Actinomycetes</taxon>
        <taxon>Micromonosporales</taxon>
        <taxon>Micromonosporaceae</taxon>
        <taxon>Phytomonospora</taxon>
    </lineage>
</organism>
<comment type="caution">
    <text evidence="3">The sequence shown here is derived from an EMBL/GenBank/DDBJ whole genome shotgun (WGS) entry which is preliminary data.</text>
</comment>
<evidence type="ECO:0000259" key="2">
    <source>
        <dbReference type="Pfam" id="PF13449"/>
    </source>
</evidence>
<dbReference type="AlphaFoldDB" id="A0A841FFH8"/>
<keyword evidence="1" id="KW-0732">Signal</keyword>
<proteinExistence type="predicted"/>
<dbReference type="InterPro" id="IPR027372">
    <property type="entry name" value="Phytase-like_dom"/>
</dbReference>
<gene>
    <name evidence="3" type="ORF">HNR73_002195</name>
</gene>
<feature type="domain" description="Phytase-like" evidence="2">
    <location>
        <begin position="62"/>
        <end position="371"/>
    </location>
</feature>
<dbReference type="EMBL" id="JACHGT010000004">
    <property type="protein sequence ID" value="MBB6034345.1"/>
    <property type="molecule type" value="Genomic_DNA"/>
</dbReference>
<name>A0A841FFH8_9ACTN</name>
<evidence type="ECO:0000313" key="4">
    <source>
        <dbReference type="Proteomes" id="UP000548476"/>
    </source>
</evidence>
<protein>
    <recommendedName>
        <fullName evidence="2">Phytase-like domain-containing protein</fullName>
    </recommendedName>
</protein>
<dbReference type="RefSeq" id="WP_203686176.1">
    <property type="nucleotide sequence ID" value="NZ_BONT01000045.1"/>
</dbReference>
<dbReference type="Pfam" id="PF13449">
    <property type="entry name" value="Phytase-like"/>
    <property type="match status" value="1"/>
</dbReference>
<feature type="chain" id="PRO_5039322030" description="Phytase-like domain-containing protein" evidence="1">
    <location>
        <begin position="28"/>
        <end position="387"/>
    </location>
</feature>
<sequence length="387" mass="42556">MPMTSCWKKSVATAAALLGLTTAVAGAQAPPATAGETEAALRVTRFLGEHVVPHKLDLKGTVVGGFSGMDRDPLTGTWYFISDDRWRYNPARFYTGRVDIDPLTGAFKGVRVEDVKTFLDAAGEPYPGFGKEFTVDPESLRLDPWSRQLLWAQEGDRPDEARPTLPLSQQSIRWATKSGGYLAELPLPENIHLTETDSGTRRNTGIEALTFTATRIVAANEDPVYEDGPMPTVEKGATTRITVWDRFHRIRAQYAYEIDALPAAPIPGGGITDSGVSEILSIDENRFLALERSWIEGVNYRTKLYEFDLRGADDVLDRDSLADGGYTPVSKRLVYDFGVLDGPQQNLEAMAWGPRLLTGECSLVIAADDNFDSREKAQFLAFGVRGC</sequence>
<evidence type="ECO:0000313" key="3">
    <source>
        <dbReference type="EMBL" id="MBB6034345.1"/>
    </source>
</evidence>
<accession>A0A841FFH8</accession>
<evidence type="ECO:0000256" key="1">
    <source>
        <dbReference type="SAM" id="SignalP"/>
    </source>
</evidence>
<dbReference type="Proteomes" id="UP000548476">
    <property type="component" value="Unassembled WGS sequence"/>
</dbReference>